<name>A0A5B7IGL0_PORTR</name>
<keyword evidence="3" id="KW-1185">Reference proteome</keyword>
<dbReference type="EMBL" id="VSRR010055689">
    <property type="protein sequence ID" value="MPC81019.1"/>
    <property type="molecule type" value="Genomic_DNA"/>
</dbReference>
<proteinExistence type="predicted"/>
<keyword evidence="1" id="KW-1133">Transmembrane helix</keyword>
<keyword evidence="1" id="KW-0472">Membrane</keyword>
<sequence>MPVVAAVVFYSSVVVPALTGYFSFPKLLLRLTRSLCAVFVRPSLSTPCHAFSYLSVLYLLLLLCVPLVLYHLRPHPALLMPTAICYLMVVLPRALGPQLPQASPLWLPRTLATLLLTR</sequence>
<dbReference type="AlphaFoldDB" id="A0A5B7IGL0"/>
<organism evidence="2 3">
    <name type="scientific">Portunus trituberculatus</name>
    <name type="common">Swimming crab</name>
    <name type="synonym">Neptunus trituberculatus</name>
    <dbReference type="NCBI Taxonomy" id="210409"/>
    <lineage>
        <taxon>Eukaryota</taxon>
        <taxon>Metazoa</taxon>
        <taxon>Ecdysozoa</taxon>
        <taxon>Arthropoda</taxon>
        <taxon>Crustacea</taxon>
        <taxon>Multicrustacea</taxon>
        <taxon>Malacostraca</taxon>
        <taxon>Eumalacostraca</taxon>
        <taxon>Eucarida</taxon>
        <taxon>Decapoda</taxon>
        <taxon>Pleocyemata</taxon>
        <taxon>Brachyura</taxon>
        <taxon>Eubrachyura</taxon>
        <taxon>Portunoidea</taxon>
        <taxon>Portunidae</taxon>
        <taxon>Portuninae</taxon>
        <taxon>Portunus</taxon>
    </lineage>
</organism>
<protein>
    <submittedName>
        <fullName evidence="2">Uncharacterized protein</fullName>
    </submittedName>
</protein>
<gene>
    <name evidence="2" type="ORF">E2C01_075619</name>
</gene>
<evidence type="ECO:0000313" key="2">
    <source>
        <dbReference type="EMBL" id="MPC81019.1"/>
    </source>
</evidence>
<reference evidence="2 3" key="1">
    <citation type="submission" date="2019-05" db="EMBL/GenBank/DDBJ databases">
        <title>Another draft genome of Portunus trituberculatus and its Hox gene families provides insights of decapod evolution.</title>
        <authorList>
            <person name="Jeong J.-H."/>
            <person name="Song I."/>
            <person name="Kim S."/>
            <person name="Choi T."/>
            <person name="Kim D."/>
            <person name="Ryu S."/>
            <person name="Kim W."/>
        </authorList>
    </citation>
    <scope>NUCLEOTIDE SEQUENCE [LARGE SCALE GENOMIC DNA]</scope>
    <source>
        <tissue evidence="2">Muscle</tissue>
    </source>
</reference>
<feature type="transmembrane region" description="Helical" evidence="1">
    <location>
        <begin position="6"/>
        <end position="29"/>
    </location>
</feature>
<keyword evidence="1" id="KW-0812">Transmembrane</keyword>
<dbReference type="Proteomes" id="UP000324222">
    <property type="component" value="Unassembled WGS sequence"/>
</dbReference>
<evidence type="ECO:0000256" key="1">
    <source>
        <dbReference type="SAM" id="Phobius"/>
    </source>
</evidence>
<comment type="caution">
    <text evidence="2">The sequence shown here is derived from an EMBL/GenBank/DDBJ whole genome shotgun (WGS) entry which is preliminary data.</text>
</comment>
<feature type="transmembrane region" description="Helical" evidence="1">
    <location>
        <begin position="50"/>
        <end position="72"/>
    </location>
</feature>
<evidence type="ECO:0000313" key="3">
    <source>
        <dbReference type="Proteomes" id="UP000324222"/>
    </source>
</evidence>
<accession>A0A5B7IGL0</accession>